<comment type="caution">
    <text evidence="2">The sequence shown here is derived from an EMBL/GenBank/DDBJ whole genome shotgun (WGS) entry which is preliminary data.</text>
</comment>
<feature type="region of interest" description="Disordered" evidence="1">
    <location>
        <begin position="137"/>
        <end position="172"/>
    </location>
</feature>
<name>A0A545STD4_9GAMM</name>
<keyword evidence="3" id="KW-1185">Reference proteome</keyword>
<feature type="compositionally biased region" description="Basic and acidic residues" evidence="1">
    <location>
        <begin position="74"/>
        <end position="83"/>
    </location>
</feature>
<reference evidence="2 3" key="1">
    <citation type="submission" date="2019-06" db="EMBL/GenBank/DDBJ databases">
        <title>Whole genome sequence for Cellvibrionaceae sp. R142.</title>
        <authorList>
            <person name="Wang G."/>
        </authorList>
    </citation>
    <scope>NUCLEOTIDE SEQUENCE [LARGE SCALE GENOMIC DNA]</scope>
    <source>
        <strain evidence="2 3">R142</strain>
    </source>
</reference>
<dbReference type="AlphaFoldDB" id="A0A545STD4"/>
<evidence type="ECO:0000256" key="1">
    <source>
        <dbReference type="SAM" id="MobiDB-lite"/>
    </source>
</evidence>
<evidence type="ECO:0000313" key="3">
    <source>
        <dbReference type="Proteomes" id="UP000319732"/>
    </source>
</evidence>
<gene>
    <name evidence="2" type="ORF">FKG94_23280</name>
</gene>
<sequence>MSVSGRNVFFVLGFLSVLALSVYAVQKVWFDAKPPNISDSQPPPLATASSIKPEPWRVLNTHPQKSPPLSGEKVPIENKRESNAKVLAPSETVGVSDEKAPASDLSASNGSDGAEGAAVAFANDIIDAREHALPSAKEARTMPVVHQGHKIRSTQFAGSYDAPSIDPKNLHK</sequence>
<dbReference type="EMBL" id="VHSG01000028">
    <property type="protein sequence ID" value="TQV68226.1"/>
    <property type="molecule type" value="Genomic_DNA"/>
</dbReference>
<feature type="region of interest" description="Disordered" evidence="1">
    <location>
        <begin position="34"/>
        <end position="114"/>
    </location>
</feature>
<dbReference type="Proteomes" id="UP000319732">
    <property type="component" value="Unassembled WGS sequence"/>
</dbReference>
<accession>A0A545STD4</accession>
<evidence type="ECO:0000313" key="2">
    <source>
        <dbReference type="EMBL" id="TQV68226.1"/>
    </source>
</evidence>
<proteinExistence type="predicted"/>
<protein>
    <submittedName>
        <fullName evidence="2">Uncharacterized protein</fullName>
    </submittedName>
</protein>
<organism evidence="2 3">
    <name type="scientific">Exilibacterium tricleocarpae</name>
    <dbReference type="NCBI Taxonomy" id="2591008"/>
    <lineage>
        <taxon>Bacteria</taxon>
        <taxon>Pseudomonadati</taxon>
        <taxon>Pseudomonadota</taxon>
        <taxon>Gammaproteobacteria</taxon>
        <taxon>Cellvibrionales</taxon>
        <taxon>Cellvibrionaceae</taxon>
        <taxon>Exilibacterium</taxon>
    </lineage>
</organism>
<dbReference type="RefSeq" id="WP_142929358.1">
    <property type="nucleotide sequence ID" value="NZ_ML660106.1"/>
</dbReference>